<keyword evidence="8" id="KW-1185">Reference proteome</keyword>
<dbReference type="Proteomes" id="UP000192455">
    <property type="component" value="Unassembled WGS sequence"/>
</dbReference>
<dbReference type="InterPro" id="IPR017039">
    <property type="entry name" value="Virul_fac_BrkB"/>
</dbReference>
<dbReference type="PANTHER" id="PTHR30213:SF0">
    <property type="entry name" value="UPF0761 MEMBRANE PROTEIN YIHY"/>
    <property type="match status" value="1"/>
</dbReference>
<proteinExistence type="predicted"/>
<name>A0A1R3WFP1_9RHOB</name>
<keyword evidence="5 6" id="KW-0472">Membrane</keyword>
<dbReference type="PANTHER" id="PTHR30213">
    <property type="entry name" value="INNER MEMBRANE PROTEIN YHJD"/>
    <property type="match status" value="1"/>
</dbReference>
<comment type="subcellular location">
    <subcellularLocation>
        <location evidence="1">Cell membrane</location>
        <topology evidence="1">Multi-pass membrane protein</topology>
    </subcellularLocation>
</comment>
<evidence type="ECO:0000256" key="5">
    <source>
        <dbReference type="ARBA" id="ARBA00023136"/>
    </source>
</evidence>
<evidence type="ECO:0000256" key="2">
    <source>
        <dbReference type="ARBA" id="ARBA00022475"/>
    </source>
</evidence>
<evidence type="ECO:0000256" key="3">
    <source>
        <dbReference type="ARBA" id="ARBA00022692"/>
    </source>
</evidence>
<keyword evidence="3 6" id="KW-0812">Transmembrane</keyword>
<dbReference type="PIRSF" id="PIRSF035875">
    <property type="entry name" value="RNase_BN"/>
    <property type="match status" value="1"/>
</dbReference>
<organism evidence="7 8">
    <name type="scientific">Pontibaca methylaminivorans</name>
    <dbReference type="NCBI Taxonomy" id="515897"/>
    <lineage>
        <taxon>Bacteria</taxon>
        <taxon>Pseudomonadati</taxon>
        <taxon>Pseudomonadota</taxon>
        <taxon>Alphaproteobacteria</taxon>
        <taxon>Rhodobacterales</taxon>
        <taxon>Roseobacteraceae</taxon>
        <taxon>Pontibaca</taxon>
    </lineage>
</organism>
<evidence type="ECO:0000256" key="4">
    <source>
        <dbReference type="ARBA" id="ARBA00022989"/>
    </source>
</evidence>
<sequence length="304" mass="31942">MTPARPPGSPRPQGRIRTGWSIVMRVQRSFAEDQITLIAAGIAFYALLALFPAITALVALAGLVLDPVAVVGQMETLSDFLPEEVTEIVIGQATDVAGHQGKGLGIAAIIGLGIALYSASKGVGSLIQGLNVAYEVTETRGFIWRKTLSILLTLVLILGFIIGIGMSLALPAALAVLPFDLRAKYVAAGSGALVMLVFALLSLALIYRFGPSRRTPRESVISVGALIACLIWFVASAGFGIYVSNFASYNESFGSLGGIVILLLWLWLSATAVLLGAEVNAALAGHRRERDEDTSPPAKRAPGT</sequence>
<feature type="transmembrane region" description="Helical" evidence="6">
    <location>
        <begin position="255"/>
        <end position="277"/>
    </location>
</feature>
<evidence type="ECO:0000313" key="8">
    <source>
        <dbReference type="Proteomes" id="UP000192455"/>
    </source>
</evidence>
<protein>
    <submittedName>
        <fullName evidence="7">Membrane protein</fullName>
    </submittedName>
</protein>
<accession>A0A1R3WFP1</accession>
<dbReference type="STRING" id="515897.SAMN05421849_0629"/>
<reference evidence="7 8" key="1">
    <citation type="submission" date="2017-01" db="EMBL/GenBank/DDBJ databases">
        <authorList>
            <person name="Mah S.A."/>
            <person name="Swanson W.J."/>
            <person name="Moy G.W."/>
            <person name="Vacquier V.D."/>
        </authorList>
    </citation>
    <scope>NUCLEOTIDE SEQUENCE [LARGE SCALE GENOMIC DNA]</scope>
    <source>
        <strain evidence="7 8">DSM 21219</strain>
    </source>
</reference>
<dbReference type="NCBIfam" id="TIGR00765">
    <property type="entry name" value="yihY_not_rbn"/>
    <property type="match status" value="1"/>
</dbReference>
<dbReference type="GO" id="GO:0005886">
    <property type="term" value="C:plasma membrane"/>
    <property type="evidence" value="ECO:0007669"/>
    <property type="project" value="UniProtKB-SubCell"/>
</dbReference>
<feature type="transmembrane region" description="Helical" evidence="6">
    <location>
        <begin position="185"/>
        <end position="207"/>
    </location>
</feature>
<keyword evidence="4 6" id="KW-1133">Transmembrane helix</keyword>
<evidence type="ECO:0000256" key="1">
    <source>
        <dbReference type="ARBA" id="ARBA00004651"/>
    </source>
</evidence>
<dbReference type="Pfam" id="PF03631">
    <property type="entry name" value="Virul_fac_BrkB"/>
    <property type="match status" value="1"/>
</dbReference>
<feature type="transmembrane region" description="Helical" evidence="6">
    <location>
        <begin position="35"/>
        <end position="65"/>
    </location>
</feature>
<feature type="transmembrane region" description="Helical" evidence="6">
    <location>
        <begin position="219"/>
        <end position="243"/>
    </location>
</feature>
<feature type="transmembrane region" description="Helical" evidence="6">
    <location>
        <begin position="148"/>
        <end position="179"/>
    </location>
</feature>
<feature type="transmembrane region" description="Helical" evidence="6">
    <location>
        <begin position="104"/>
        <end position="127"/>
    </location>
</feature>
<gene>
    <name evidence="7" type="ORF">SAMN05421849_0629</name>
</gene>
<evidence type="ECO:0000313" key="7">
    <source>
        <dbReference type="EMBL" id="SIT76939.1"/>
    </source>
</evidence>
<keyword evidence="2" id="KW-1003">Cell membrane</keyword>
<dbReference type="EMBL" id="FTPS01000001">
    <property type="protein sequence ID" value="SIT76939.1"/>
    <property type="molecule type" value="Genomic_DNA"/>
</dbReference>
<evidence type="ECO:0000256" key="6">
    <source>
        <dbReference type="SAM" id="Phobius"/>
    </source>
</evidence>
<dbReference type="AlphaFoldDB" id="A0A1R3WFP1"/>